<dbReference type="InterPro" id="IPR043128">
    <property type="entry name" value="Rev_trsase/Diguanyl_cyclase"/>
</dbReference>
<reference evidence="3 4" key="1">
    <citation type="submission" date="2012-05" db="EMBL/GenBank/DDBJ databases">
        <title>The Genome Sequence of Eubacteriaceae bacterium CM2.</title>
        <authorList>
            <consortium name="The Broad Institute Genome Sequencing Platform"/>
            <person name="Earl A."/>
            <person name="Ward D."/>
            <person name="Feldgarden M."/>
            <person name="Gevers D."/>
            <person name="Sizova M."/>
            <person name="Hazen A."/>
            <person name="Epstein S."/>
            <person name="Walker B."/>
            <person name="Young S.K."/>
            <person name="Zeng Q."/>
            <person name="Gargeya S."/>
            <person name="Fitzgerald M."/>
            <person name="Haas B."/>
            <person name="Abouelleil A."/>
            <person name="Alvarado L."/>
            <person name="Arachchi H.M."/>
            <person name="Berlin A."/>
            <person name="Chapman S.B."/>
            <person name="Goldberg J."/>
            <person name="Griggs A."/>
            <person name="Gujja S."/>
            <person name="Hansen M."/>
            <person name="Howarth C."/>
            <person name="Imamovic A."/>
            <person name="Larimer J."/>
            <person name="McCowen C."/>
            <person name="Montmayeur A."/>
            <person name="Murphy C."/>
            <person name="Neiman D."/>
            <person name="Pearson M."/>
            <person name="Priest M."/>
            <person name="Roberts A."/>
            <person name="Saif S."/>
            <person name="Shea T."/>
            <person name="Sisk P."/>
            <person name="Sykes S."/>
            <person name="Wortman J."/>
            <person name="Nusbaum C."/>
            <person name="Birren B."/>
        </authorList>
    </citation>
    <scope>NUCLEOTIDE SEQUENCE [LARGE SCALE GENOMIC DNA]</scope>
    <source>
        <strain evidence="3 4">CM2</strain>
    </source>
</reference>
<evidence type="ECO:0000259" key="1">
    <source>
        <dbReference type="PROSITE" id="PS50883"/>
    </source>
</evidence>
<dbReference type="AlphaFoldDB" id="V9HKB0"/>
<feature type="domain" description="EAL" evidence="1">
    <location>
        <begin position="793"/>
        <end position="1049"/>
    </location>
</feature>
<protein>
    <submittedName>
        <fullName evidence="3">Diguanylate cyclase (GGDEF) domain-containing protein</fullName>
    </submittedName>
</protein>
<evidence type="ECO:0000313" key="3">
    <source>
        <dbReference type="EMBL" id="EHL17118.1"/>
    </source>
</evidence>
<dbReference type="Proteomes" id="UP000017818">
    <property type="component" value="Unassembled WGS sequence"/>
</dbReference>
<proteinExistence type="predicted"/>
<dbReference type="InterPro" id="IPR000160">
    <property type="entry name" value="GGDEF_dom"/>
</dbReference>
<dbReference type="SUPFAM" id="SSF141868">
    <property type="entry name" value="EAL domain-like"/>
    <property type="match status" value="1"/>
</dbReference>
<dbReference type="PROSITE" id="PS50887">
    <property type="entry name" value="GGDEF"/>
    <property type="match status" value="1"/>
</dbReference>
<dbReference type="Gene3D" id="3.20.20.450">
    <property type="entry name" value="EAL domain"/>
    <property type="match status" value="1"/>
</dbReference>
<dbReference type="PROSITE" id="PS50883">
    <property type="entry name" value="EAL"/>
    <property type="match status" value="1"/>
</dbReference>
<dbReference type="EMBL" id="AFZF02000019">
    <property type="protein sequence ID" value="EHL17118.1"/>
    <property type="molecule type" value="Genomic_DNA"/>
</dbReference>
<dbReference type="InterPro" id="IPR050706">
    <property type="entry name" value="Cyclic-di-GMP_PDE-like"/>
</dbReference>
<dbReference type="NCBIfam" id="TIGR00254">
    <property type="entry name" value="GGDEF"/>
    <property type="match status" value="1"/>
</dbReference>
<dbReference type="PATRIC" id="fig|796939.3.peg.1225"/>
<dbReference type="RefSeq" id="WP_009528306.1">
    <property type="nucleotide sequence ID" value="NZ_JH815227.1"/>
</dbReference>
<dbReference type="Pfam" id="PF00990">
    <property type="entry name" value="GGDEF"/>
    <property type="match status" value="1"/>
</dbReference>
<evidence type="ECO:0000313" key="4">
    <source>
        <dbReference type="Proteomes" id="UP000017818"/>
    </source>
</evidence>
<dbReference type="InterPro" id="IPR029787">
    <property type="entry name" value="Nucleotide_cyclase"/>
</dbReference>
<dbReference type="HOGENOM" id="CLU_290839_0_0_9"/>
<dbReference type="SUPFAM" id="SSF55073">
    <property type="entry name" value="Nucleotide cyclase"/>
    <property type="match status" value="1"/>
</dbReference>
<dbReference type="InterPro" id="IPR001633">
    <property type="entry name" value="EAL_dom"/>
</dbReference>
<comment type="caution">
    <text evidence="3">The sequence shown here is derived from an EMBL/GenBank/DDBJ whole genome shotgun (WGS) entry which is preliminary data.</text>
</comment>
<dbReference type="CDD" id="cd01948">
    <property type="entry name" value="EAL"/>
    <property type="match status" value="1"/>
</dbReference>
<dbReference type="PANTHER" id="PTHR33121:SF71">
    <property type="entry name" value="OXYGEN SENSOR PROTEIN DOSP"/>
    <property type="match status" value="1"/>
</dbReference>
<organism evidence="3 4">
    <name type="scientific">Peptoanaerobacter stomatis</name>
    <dbReference type="NCBI Taxonomy" id="796937"/>
    <lineage>
        <taxon>Bacteria</taxon>
        <taxon>Bacillati</taxon>
        <taxon>Bacillota</taxon>
        <taxon>Clostridia</taxon>
        <taxon>Peptostreptococcales</taxon>
        <taxon>Filifactoraceae</taxon>
        <taxon>Peptoanaerobacter</taxon>
    </lineage>
</organism>
<dbReference type="SMART" id="SM00052">
    <property type="entry name" value="EAL"/>
    <property type="match status" value="1"/>
</dbReference>
<dbReference type="Gene3D" id="3.30.450.20">
    <property type="entry name" value="PAS domain"/>
    <property type="match status" value="1"/>
</dbReference>
<dbReference type="GO" id="GO:0071111">
    <property type="term" value="F:cyclic-guanylate-specific phosphodiesterase activity"/>
    <property type="evidence" value="ECO:0007669"/>
    <property type="project" value="InterPro"/>
</dbReference>
<dbReference type="InterPro" id="IPR035919">
    <property type="entry name" value="EAL_sf"/>
</dbReference>
<dbReference type="PANTHER" id="PTHR33121">
    <property type="entry name" value="CYCLIC DI-GMP PHOSPHODIESTERASE PDEF"/>
    <property type="match status" value="1"/>
</dbReference>
<dbReference type="Gene3D" id="3.30.70.270">
    <property type="match status" value="1"/>
</dbReference>
<accession>V9HKB0</accession>
<name>V9HKB0_9FIRM</name>
<sequence length="1051" mass="122555">MQRYTIINSSYRKSTFLLSYESFKQISAIKNNTNYGVIKIRLIWDNYNDIEHINLLKSVTLFLKSQFGKNDFVTCIDKERFLIFMDSVYSTKSIKSKIDFIAGNAQYFFKRSGFVKPFSMRTVYSILDVSGDNIDTFLKNISDAKTNMYPSESIDVLKINKNEYLSFNKLQLLSETSREEIFSQFLEDYFPRGDFFDSVLSILSNSSNLNDVIKYLFSTFEHKIGIDSIYLFTLSDNEKYLINNSIVKDDEIGKQINSISISYITKLIFNHDNNYIMTLNDFSVLPHYIKRRLHLKGIKNLCNHIIFDNRKIVGIMGFLSSDKNKTWSDYDINHLISLSKIVSLFIHFKDFVYIPKNTDTISDYILSSMNAVVYAIDDEFNLTYANEQFREIANYKGVRTKCYEILMENEYPCASCPIKNEFGFKNQCCSDVYFKNMPLNETCKREMYYKKLDLYYKVYITKNEHHPKYKYVLTAFNIDKCKKFSSAFEDNRKQTLFNSFDFKLLDFYNSIASVCEDYLIFYNLKTKNTYIPDKLLYELGYSEKSKNLFSESTLYRSIHEKDLSAFKQFIRKMSSGEIEFFDTVIRILNKFGKVIFAKLRASLTYDQNLKPNVVSIMIKLLNKKPVVDYSTNLPNRFHLKNLTEEHLRNKHTPMAILLIEFDNLTNISKIFGRNIADYVVIDLAETFQHIMKDNMMLFLFEWNIFAIKIETADIRECMELVDIIKNILSTYKVLPEKNYYLNISAGCSFFPKDSNSYNTLISNAEYALEQSRLDDKHRLISFSKHILKLKYRKNKLTQIIGDSMSNNFSGFYLVYQSHIDTKTDKLLGAESLARFTCDEFGSVSPEEFIPILEEMGFIQDFGKWVLTESVKVCIHAQKQLKNFHINVNVSYLQLLDDSFIDFLKDILNKYALTPNTLFLELTETSIVKNKNDLIQKFKNIQELGIKVAMDDFGVGSSSLGLLKEIPIDMLKIDKIFVKGINSNKFDATFIQFIGSLCSKANITTCLEGVELESELNSIKIFSDIDMIQGYFYGKPSTYETFANEFLNNKYL</sequence>
<gene>
    <name evidence="3" type="ORF">HMPREF9630_01704</name>
</gene>
<dbReference type="SMART" id="SM00267">
    <property type="entry name" value="GGDEF"/>
    <property type="match status" value="1"/>
</dbReference>
<evidence type="ECO:0000259" key="2">
    <source>
        <dbReference type="PROSITE" id="PS50887"/>
    </source>
</evidence>
<dbReference type="Pfam" id="PF00563">
    <property type="entry name" value="EAL"/>
    <property type="match status" value="1"/>
</dbReference>
<feature type="domain" description="GGDEF" evidence="2">
    <location>
        <begin position="652"/>
        <end position="784"/>
    </location>
</feature>